<dbReference type="Proteomes" id="UP000287447">
    <property type="component" value="Unassembled WGS sequence"/>
</dbReference>
<dbReference type="EMBL" id="SADE01000001">
    <property type="protein sequence ID" value="RVU39108.1"/>
    <property type="molecule type" value="Genomic_DNA"/>
</dbReference>
<proteinExistence type="predicted"/>
<evidence type="ECO:0000313" key="2">
    <source>
        <dbReference type="EMBL" id="RVU39108.1"/>
    </source>
</evidence>
<dbReference type="InterPro" id="IPR039422">
    <property type="entry name" value="MarR/SlyA-like"/>
</dbReference>
<dbReference type="PRINTS" id="PR00598">
    <property type="entry name" value="HTHMARR"/>
</dbReference>
<accession>A0A437QX56</accession>
<organism evidence="2 3">
    <name type="scientific">Hwanghaeella grinnelliae</name>
    <dbReference type="NCBI Taxonomy" id="2500179"/>
    <lineage>
        <taxon>Bacteria</taxon>
        <taxon>Pseudomonadati</taxon>
        <taxon>Pseudomonadota</taxon>
        <taxon>Alphaproteobacteria</taxon>
        <taxon>Rhodospirillales</taxon>
        <taxon>Rhodospirillaceae</taxon>
        <taxon>Hwanghaeella</taxon>
    </lineage>
</organism>
<dbReference type="InterPro" id="IPR000835">
    <property type="entry name" value="HTH_MarR-typ"/>
</dbReference>
<dbReference type="InterPro" id="IPR036388">
    <property type="entry name" value="WH-like_DNA-bd_sf"/>
</dbReference>
<dbReference type="InterPro" id="IPR036390">
    <property type="entry name" value="WH_DNA-bd_sf"/>
</dbReference>
<dbReference type="GO" id="GO:0006950">
    <property type="term" value="P:response to stress"/>
    <property type="evidence" value="ECO:0007669"/>
    <property type="project" value="TreeGrafter"/>
</dbReference>
<feature type="domain" description="HTH marR-type" evidence="1">
    <location>
        <begin position="23"/>
        <end position="158"/>
    </location>
</feature>
<dbReference type="Pfam" id="PF01047">
    <property type="entry name" value="MarR"/>
    <property type="match status" value="1"/>
</dbReference>
<keyword evidence="3" id="KW-1185">Reference proteome</keyword>
<comment type="caution">
    <text evidence="2">The sequence shown here is derived from an EMBL/GenBank/DDBJ whole genome shotgun (WGS) entry which is preliminary data.</text>
</comment>
<dbReference type="PANTHER" id="PTHR33164">
    <property type="entry name" value="TRANSCRIPTIONAL REGULATOR, MARR FAMILY"/>
    <property type="match status" value="1"/>
</dbReference>
<dbReference type="RefSeq" id="WP_127764480.1">
    <property type="nucleotide sequence ID" value="NZ_SADE01000001.1"/>
</dbReference>
<sequence length="168" mass="18729">MADHVARIEAQWGRERPDVPLDGLPIIARARRITLLTRGPIESLFEEHGLNAGEFDVLATLRRSGKPYTVRPTELFTQLMINSSSLTDRLNRLEKAGLIDRPVNREDGRSRLVQLSRHGVQVIDTVFAKDMALENEIVGCLTMDERKALAGLLRKLAVGVEAKYAGTD</sequence>
<reference evidence="3" key="1">
    <citation type="submission" date="2019-01" db="EMBL/GenBank/DDBJ databases">
        <title>Gri0909 isolated from a small marine red alga.</title>
        <authorList>
            <person name="Kim J."/>
            <person name="Jeong S.E."/>
            <person name="Jeon C.O."/>
        </authorList>
    </citation>
    <scope>NUCLEOTIDE SEQUENCE [LARGE SCALE GENOMIC DNA]</scope>
    <source>
        <strain evidence="3">Gri0909</strain>
    </source>
</reference>
<dbReference type="GO" id="GO:0003700">
    <property type="term" value="F:DNA-binding transcription factor activity"/>
    <property type="evidence" value="ECO:0007669"/>
    <property type="project" value="InterPro"/>
</dbReference>
<dbReference type="SMART" id="SM00347">
    <property type="entry name" value="HTH_MARR"/>
    <property type="match status" value="1"/>
</dbReference>
<dbReference type="PROSITE" id="PS50995">
    <property type="entry name" value="HTH_MARR_2"/>
    <property type="match status" value="1"/>
</dbReference>
<dbReference type="PANTHER" id="PTHR33164:SF104">
    <property type="entry name" value="TRANSCRIPTIONAL REGULATORY PROTEIN"/>
    <property type="match status" value="1"/>
</dbReference>
<protein>
    <submittedName>
        <fullName evidence="2">MarR family transcriptional regulator</fullName>
    </submittedName>
</protein>
<dbReference type="OrthoDB" id="32523at2"/>
<evidence type="ECO:0000259" key="1">
    <source>
        <dbReference type="PROSITE" id="PS50995"/>
    </source>
</evidence>
<evidence type="ECO:0000313" key="3">
    <source>
        <dbReference type="Proteomes" id="UP000287447"/>
    </source>
</evidence>
<dbReference type="Gene3D" id="1.10.10.10">
    <property type="entry name" value="Winged helix-like DNA-binding domain superfamily/Winged helix DNA-binding domain"/>
    <property type="match status" value="1"/>
</dbReference>
<gene>
    <name evidence="2" type="ORF">EOI86_07585</name>
</gene>
<name>A0A437QX56_9PROT</name>
<dbReference type="AlphaFoldDB" id="A0A437QX56"/>
<dbReference type="SUPFAM" id="SSF46785">
    <property type="entry name" value="Winged helix' DNA-binding domain"/>
    <property type="match status" value="1"/>
</dbReference>